<protein>
    <recommendedName>
        <fullName evidence="2">ARG and Rhodanese-Phosphatase-superfamily-associated domain-containing protein</fullName>
    </recommendedName>
</protein>
<dbReference type="AlphaFoldDB" id="A0A938BRD3"/>
<dbReference type="EMBL" id="VGIR01000032">
    <property type="protein sequence ID" value="MBM3331515.1"/>
    <property type="molecule type" value="Genomic_DNA"/>
</dbReference>
<gene>
    <name evidence="3" type="ORF">FJY68_06640</name>
</gene>
<dbReference type="Proteomes" id="UP000779900">
    <property type="component" value="Unassembled WGS sequence"/>
</dbReference>
<proteinExistence type="predicted"/>
<feature type="signal peptide" evidence="1">
    <location>
        <begin position="1"/>
        <end position="20"/>
    </location>
</feature>
<name>A0A938BRD3_UNCW3</name>
<sequence>MKRIPRVAALVAAIAATAAAQPAGGSAATNLLSRVTVKSQSGYENLTLFPLVGPASTYSSYTLLDDAIRSGQVEVKEKDGGQVNTVRVKNTGKTYVFGMAGEIVSGAKQDRMLRDDVLLSPGSGWLDVPVYCTEHGRWAGSSMSFGTKGYVASGAVRGRAAKSQSQDEVWAEVDAAHNGLGVAAESRAFARVYEDKAAQEQARPYYDQLDRLPELCPGALGVLVAVGSRIICVDAFGSPALFRKMWPKLLRSYVIDAMQSRPVGSIGQKQAQQFIQTAARATVTDQPSVGAGRLQRLSALNGSGSALVFRSSVVHLDLFPGGNCEIDDGSVPPLDFRRQRTLH</sequence>
<evidence type="ECO:0000313" key="3">
    <source>
        <dbReference type="EMBL" id="MBM3331515.1"/>
    </source>
</evidence>
<comment type="caution">
    <text evidence="3">The sequence shown here is derived from an EMBL/GenBank/DDBJ whole genome shotgun (WGS) entry which is preliminary data.</text>
</comment>
<accession>A0A938BRD3</accession>
<feature type="domain" description="ARG and Rhodanese-Phosphatase-superfamily-associated" evidence="2">
    <location>
        <begin position="35"/>
        <end position="319"/>
    </location>
</feature>
<dbReference type="InterPro" id="IPR046699">
    <property type="entry name" value="ARPP-1"/>
</dbReference>
<organism evidence="3 4">
    <name type="scientific">candidate division WOR-3 bacterium</name>
    <dbReference type="NCBI Taxonomy" id="2052148"/>
    <lineage>
        <taxon>Bacteria</taxon>
        <taxon>Bacteria division WOR-3</taxon>
    </lineage>
</organism>
<dbReference type="Pfam" id="PF20208">
    <property type="entry name" value="ARPP-1"/>
    <property type="match status" value="1"/>
</dbReference>
<reference evidence="3" key="1">
    <citation type="submission" date="2019-03" db="EMBL/GenBank/DDBJ databases">
        <title>Lake Tanganyika Metagenome-Assembled Genomes (MAGs).</title>
        <authorList>
            <person name="Tran P."/>
        </authorList>
    </citation>
    <scope>NUCLEOTIDE SEQUENCE</scope>
    <source>
        <strain evidence="3">K_DeepCast_150m_m2_040</strain>
    </source>
</reference>
<evidence type="ECO:0000256" key="1">
    <source>
        <dbReference type="SAM" id="SignalP"/>
    </source>
</evidence>
<evidence type="ECO:0000313" key="4">
    <source>
        <dbReference type="Proteomes" id="UP000779900"/>
    </source>
</evidence>
<evidence type="ECO:0000259" key="2">
    <source>
        <dbReference type="Pfam" id="PF20208"/>
    </source>
</evidence>
<keyword evidence="1" id="KW-0732">Signal</keyword>
<feature type="chain" id="PRO_5037278120" description="ARG and Rhodanese-Phosphatase-superfamily-associated domain-containing protein" evidence="1">
    <location>
        <begin position="21"/>
        <end position="343"/>
    </location>
</feature>